<evidence type="ECO:0000256" key="3">
    <source>
        <dbReference type="ARBA" id="ARBA00022964"/>
    </source>
</evidence>
<evidence type="ECO:0000256" key="5">
    <source>
        <dbReference type="ARBA" id="ARBA00023004"/>
    </source>
</evidence>
<comment type="caution">
    <text evidence="8">The sequence shown here is derived from an EMBL/GenBank/DDBJ whole genome shotgun (WGS) entry which is preliminary data.</text>
</comment>
<feature type="domain" description="Fe2OG dioxygenase" evidence="7">
    <location>
        <begin position="142"/>
        <end position="235"/>
    </location>
</feature>
<sequence>MSQPFDLCPDHPEPTKAKITAPASFKKKRKAGESSTNTTLVQHLRPGLVLLKGFVQPEDQVKIVRTCRQLGIGPGGFYRPSFKNGTKMKLRMMCLGKNWDPTTGLYGPSRPCDGAQVPAIPEVFKTIAQTANSTASEFPQINPDICIINYYNNVGKLGLHQDKDESGRSINQGLPIISISLGDTAEFLFSDTRDKDRATKINLRSGDVLILGGRSRLLFHGISHVKPNTAPTWLK</sequence>
<accession>A0A9W7X6X9</accession>
<name>A0A9W7X6X9_9POAL</name>
<keyword evidence="5 6" id="KW-0408">Iron</keyword>
<dbReference type="GO" id="GO:0008198">
    <property type="term" value="F:ferrous iron binding"/>
    <property type="evidence" value="ECO:0007669"/>
    <property type="project" value="TreeGrafter"/>
</dbReference>
<dbReference type="Gene3D" id="2.60.120.590">
    <property type="entry name" value="Alpha-ketoglutarate-dependent dioxygenase AlkB-like"/>
    <property type="match status" value="1"/>
</dbReference>
<keyword evidence="4" id="KW-0560">Oxidoreductase</keyword>
<feature type="binding site" evidence="6">
    <location>
        <position position="160"/>
    </location>
    <ligand>
        <name>Fe cation</name>
        <dbReference type="ChEBI" id="CHEBI:24875"/>
        <note>catalytic</note>
    </ligand>
</feature>
<evidence type="ECO:0000313" key="8">
    <source>
        <dbReference type="EMBL" id="KAJ1254338.1"/>
    </source>
</evidence>
<dbReference type="PANTHER" id="PTHR16557">
    <property type="entry name" value="ALKYLATED DNA REPAIR PROTEIN ALKB-RELATED"/>
    <property type="match status" value="1"/>
</dbReference>
<feature type="binding site" evidence="6">
    <location>
        <position position="162"/>
    </location>
    <ligand>
        <name>Fe cation</name>
        <dbReference type="ChEBI" id="CHEBI:24875"/>
        <note>catalytic</note>
    </ligand>
</feature>
<dbReference type="AlphaFoldDB" id="A0A9W7X6X9"/>
<dbReference type="GO" id="GO:0035515">
    <property type="term" value="F:oxidative RNA demethylase activity"/>
    <property type="evidence" value="ECO:0007669"/>
    <property type="project" value="TreeGrafter"/>
</dbReference>
<keyword evidence="2 6" id="KW-0479">Metal-binding</keyword>
<dbReference type="InterPro" id="IPR005123">
    <property type="entry name" value="Oxoglu/Fe-dep_dioxygenase_dom"/>
</dbReference>
<dbReference type="GO" id="GO:0035513">
    <property type="term" value="P:oxidative RNA demethylation"/>
    <property type="evidence" value="ECO:0007669"/>
    <property type="project" value="TreeGrafter"/>
</dbReference>
<feature type="binding site" evidence="6">
    <location>
        <position position="220"/>
    </location>
    <ligand>
        <name>Fe cation</name>
        <dbReference type="ChEBI" id="CHEBI:24875"/>
        <note>catalytic</note>
    </ligand>
</feature>
<dbReference type="GO" id="GO:0005737">
    <property type="term" value="C:cytoplasm"/>
    <property type="evidence" value="ECO:0007669"/>
    <property type="project" value="TreeGrafter"/>
</dbReference>
<dbReference type="EMBL" id="MU630137">
    <property type="protein sequence ID" value="KAJ1254338.1"/>
    <property type="molecule type" value="Genomic_DNA"/>
</dbReference>
<evidence type="ECO:0000256" key="6">
    <source>
        <dbReference type="PIRSR" id="PIRSR604574-2"/>
    </source>
</evidence>
<dbReference type="InterPro" id="IPR004574">
    <property type="entry name" value="Alkb"/>
</dbReference>
<dbReference type="InterPro" id="IPR037151">
    <property type="entry name" value="AlkB-like_sf"/>
</dbReference>
<dbReference type="OrthoDB" id="6614653at2759"/>
<proteinExistence type="inferred from homology"/>
<reference evidence="8 9" key="1">
    <citation type="submission" date="2022-10" db="EMBL/GenBank/DDBJ databases">
        <title>WGS assembly of Paspalum vaginatum 540-79.</title>
        <authorList>
            <person name="Sun G."/>
            <person name="Wase N."/>
            <person name="Shu S."/>
            <person name="Jenkins J."/>
            <person name="Zhou B."/>
            <person name="Torres-Rodriguez J."/>
            <person name="Chen C."/>
            <person name="Sandor L."/>
            <person name="Plott C."/>
            <person name="Yoshinga Y."/>
            <person name="Daum C."/>
            <person name="Qi P."/>
            <person name="Barry K."/>
            <person name="Lipzen A."/>
            <person name="Berry L."/>
            <person name="Pedersen C."/>
            <person name="Gottilla T."/>
            <person name="Foltz A."/>
            <person name="Yu H."/>
            <person name="O'Malley R."/>
            <person name="Zhang C."/>
            <person name="Devos K."/>
            <person name="Sigmon B."/>
            <person name="Yu B."/>
            <person name="Obata T."/>
            <person name="Schmutz J."/>
            <person name="Schnable J."/>
        </authorList>
    </citation>
    <scope>NUCLEOTIDE SEQUENCE [LARGE SCALE GENOMIC DNA]</scope>
    <source>
        <strain evidence="9">cv. 540-79</strain>
    </source>
</reference>
<keyword evidence="3" id="KW-0223">Dioxygenase</keyword>
<dbReference type="PANTHER" id="PTHR16557:SF2">
    <property type="entry name" value="NUCLEIC ACID DIOXYGENASE ALKBH1"/>
    <property type="match status" value="1"/>
</dbReference>
<dbReference type="PROSITE" id="PS51471">
    <property type="entry name" value="FE2OG_OXY"/>
    <property type="match status" value="1"/>
</dbReference>
<dbReference type="GO" id="GO:0035516">
    <property type="term" value="F:broad specificity oxidative DNA demethylase activity"/>
    <property type="evidence" value="ECO:0007669"/>
    <property type="project" value="TreeGrafter"/>
</dbReference>
<dbReference type="Proteomes" id="UP001164776">
    <property type="component" value="Unassembled WGS sequence"/>
</dbReference>
<evidence type="ECO:0000256" key="1">
    <source>
        <dbReference type="ARBA" id="ARBA00007879"/>
    </source>
</evidence>
<dbReference type="InterPro" id="IPR027450">
    <property type="entry name" value="AlkB-like"/>
</dbReference>
<protein>
    <recommendedName>
        <fullName evidence="7">Fe2OG dioxygenase domain-containing protein</fullName>
    </recommendedName>
</protein>
<dbReference type="SUPFAM" id="SSF51197">
    <property type="entry name" value="Clavaminate synthase-like"/>
    <property type="match status" value="1"/>
</dbReference>
<evidence type="ECO:0000256" key="2">
    <source>
        <dbReference type="ARBA" id="ARBA00022723"/>
    </source>
</evidence>
<keyword evidence="9" id="KW-1185">Reference proteome</keyword>
<organism evidence="8 9">
    <name type="scientific">Paspalum vaginatum</name>
    <name type="common">seashore paspalum</name>
    <dbReference type="NCBI Taxonomy" id="158149"/>
    <lineage>
        <taxon>Eukaryota</taxon>
        <taxon>Viridiplantae</taxon>
        <taxon>Streptophyta</taxon>
        <taxon>Embryophyta</taxon>
        <taxon>Tracheophyta</taxon>
        <taxon>Spermatophyta</taxon>
        <taxon>Magnoliopsida</taxon>
        <taxon>Liliopsida</taxon>
        <taxon>Poales</taxon>
        <taxon>Poaceae</taxon>
        <taxon>PACMAD clade</taxon>
        <taxon>Panicoideae</taxon>
        <taxon>Andropogonodae</taxon>
        <taxon>Paspaleae</taxon>
        <taxon>Paspalinae</taxon>
        <taxon>Paspalum</taxon>
    </lineage>
</organism>
<dbReference type="Pfam" id="PF13532">
    <property type="entry name" value="2OG-FeII_Oxy_2"/>
    <property type="match status" value="1"/>
</dbReference>
<evidence type="ECO:0000259" key="7">
    <source>
        <dbReference type="PROSITE" id="PS51471"/>
    </source>
</evidence>
<evidence type="ECO:0000256" key="4">
    <source>
        <dbReference type="ARBA" id="ARBA00023002"/>
    </source>
</evidence>
<evidence type="ECO:0000313" key="9">
    <source>
        <dbReference type="Proteomes" id="UP001164776"/>
    </source>
</evidence>
<gene>
    <name evidence="8" type="ORF">BS78_K081000</name>
</gene>
<comment type="similarity">
    <text evidence="1">Belongs to the alkB family.</text>
</comment>
<comment type="cofactor">
    <cofactor evidence="6">
        <name>Fe(2+)</name>
        <dbReference type="ChEBI" id="CHEBI:29033"/>
    </cofactor>
    <text evidence="6">Binds 1 Fe(2+) ion per subunit.</text>
</comment>